<feature type="region of interest" description="Disordered" evidence="1">
    <location>
        <begin position="46"/>
        <end position="66"/>
    </location>
</feature>
<keyword evidence="3" id="KW-1185">Reference proteome</keyword>
<evidence type="ECO:0000313" key="3">
    <source>
        <dbReference type="Proteomes" id="UP000502549"/>
    </source>
</evidence>
<dbReference type="EMBL" id="CP048833">
    <property type="protein sequence ID" value="QJP08706.1"/>
    <property type="molecule type" value="Genomic_DNA"/>
</dbReference>
<accession>A0A7Z3BKP7</accession>
<evidence type="ECO:0000256" key="1">
    <source>
        <dbReference type="SAM" id="MobiDB-lite"/>
    </source>
</evidence>
<gene>
    <name evidence="2" type="ORF">G4G71_12740</name>
</gene>
<dbReference type="AlphaFoldDB" id="A0A7Z3BKP7"/>
<dbReference type="KEGG" id="pmui:G4G71_12740"/>
<evidence type="ECO:0000313" key="2">
    <source>
        <dbReference type="EMBL" id="QJP08706.1"/>
    </source>
</evidence>
<protein>
    <submittedName>
        <fullName evidence="2">Uncharacterized protein</fullName>
    </submittedName>
</protein>
<organism evidence="2 3">
    <name type="scientific">Pseudomonas multiresinivorans</name>
    <dbReference type="NCBI Taxonomy" id="95301"/>
    <lineage>
        <taxon>Bacteria</taxon>
        <taxon>Pseudomonadati</taxon>
        <taxon>Pseudomonadota</taxon>
        <taxon>Gammaproteobacteria</taxon>
        <taxon>Pseudomonadales</taxon>
        <taxon>Pseudomonadaceae</taxon>
        <taxon>Pseudomonas</taxon>
    </lineage>
</organism>
<dbReference type="RefSeq" id="WP_169938065.1">
    <property type="nucleotide sequence ID" value="NZ_CP048833.1"/>
</dbReference>
<proteinExistence type="predicted"/>
<name>A0A7Z3BKP7_9PSED</name>
<sequence>MTSDAPSMDDYRKRSVAAGLRRQWRHAVILCRRAWRQLSMTTHPVPQANRQIRVKETPVVRRKPRR</sequence>
<dbReference type="Proteomes" id="UP000502549">
    <property type="component" value="Chromosome"/>
</dbReference>
<reference evidence="2 3" key="1">
    <citation type="submission" date="2020-02" db="EMBL/GenBank/DDBJ databases">
        <title>Complete genome sequence of Pseudomonas multiresinivorans ORNL1.</title>
        <authorList>
            <person name="Podar M."/>
        </authorList>
    </citation>
    <scope>NUCLEOTIDE SEQUENCE [LARGE SCALE GENOMIC DNA]</scope>
    <source>
        <strain evidence="3">populi</strain>
    </source>
</reference>